<evidence type="ECO:0000256" key="2">
    <source>
        <dbReference type="ARBA" id="ARBA00012918"/>
    </source>
</evidence>
<dbReference type="GO" id="GO:0006543">
    <property type="term" value="P:L-glutamine catabolic process"/>
    <property type="evidence" value="ECO:0007669"/>
    <property type="project" value="TreeGrafter"/>
</dbReference>
<evidence type="ECO:0000256" key="1">
    <source>
        <dbReference type="ARBA" id="ARBA00011076"/>
    </source>
</evidence>
<dbReference type="InterPro" id="IPR015868">
    <property type="entry name" value="Glutaminase"/>
</dbReference>
<dbReference type="AlphaFoldDB" id="A0A9P1NFX6"/>
<organism evidence="5 6">
    <name type="scientific">Bacillus amyloliquefaciens (strain ATCC 23350 / DSM 7 / BCRC 11601 / CCUG 28519 / NBRC 15535 / NRRL B-14393 / F)</name>
    <dbReference type="NCBI Taxonomy" id="692420"/>
    <lineage>
        <taxon>Bacteria</taxon>
        <taxon>Bacillati</taxon>
        <taxon>Bacillota</taxon>
        <taxon>Bacilli</taxon>
        <taxon>Bacillales</taxon>
        <taxon>Bacillaceae</taxon>
        <taxon>Bacillus</taxon>
        <taxon>Bacillus amyloliquefaciens group</taxon>
    </lineage>
</organism>
<evidence type="ECO:0000313" key="5">
    <source>
        <dbReference type="EMBL" id="CBI41348.1"/>
    </source>
</evidence>
<dbReference type="Pfam" id="PF04960">
    <property type="entry name" value="Glutaminase"/>
    <property type="match status" value="1"/>
</dbReference>
<dbReference type="EMBL" id="FN597644">
    <property type="protein sequence ID" value="CBI41348.1"/>
    <property type="molecule type" value="Genomic_DNA"/>
</dbReference>
<dbReference type="Proteomes" id="UP000006562">
    <property type="component" value="Chromosome"/>
</dbReference>
<accession>A0A9P1NFX6</accession>
<proteinExistence type="inferred from homology"/>
<dbReference type="Gene3D" id="3.40.710.10">
    <property type="entry name" value="DD-peptidase/beta-lactamase superfamily"/>
    <property type="match status" value="1"/>
</dbReference>
<reference evidence="5 6" key="1">
    <citation type="journal article" date="2011" name="Int. J. Syst. Evol. Microbiol.">
        <title>Relationship of Bacillus amyloliquefaciens clades associated with strains DSM 7T and FZB42T: a proposal for Bacillus amyloliquefaciens subsp. amyloliquefaciens subsp. nov. and Bacillus amyloliquefaciens subsp. plantarum subsp. nov. based on complete genome sequence comparisons.</title>
        <authorList>
            <person name="Borriss R."/>
            <person name="Chen X.H."/>
            <person name="Rueckert C."/>
            <person name="Blom J."/>
            <person name="Becker A."/>
            <person name="Baumgarth B."/>
            <person name="Fan B."/>
            <person name="Pukall R."/>
            <person name="Schumann P."/>
            <person name="Sproer C."/>
            <person name="Junge H."/>
            <person name="Vater J."/>
            <person name="Puhler A."/>
            <person name="Klenk H.P."/>
        </authorList>
    </citation>
    <scope>NUCLEOTIDE SEQUENCE [LARGE SCALE GENOMIC DNA]</scope>
    <source>
        <strain evidence="6">DSM 7</strain>
    </source>
</reference>
<dbReference type="PANTHER" id="PTHR12544:SF32">
    <property type="entry name" value="GLUTAMINASE 1"/>
    <property type="match status" value="1"/>
</dbReference>
<dbReference type="GO" id="GO:0004359">
    <property type="term" value="F:glutaminase activity"/>
    <property type="evidence" value="ECO:0007669"/>
    <property type="project" value="UniProtKB-EC"/>
</dbReference>
<dbReference type="SUPFAM" id="SSF56601">
    <property type="entry name" value="beta-lactamase/transpeptidase-like"/>
    <property type="match status" value="1"/>
</dbReference>
<keyword evidence="6" id="KW-1185">Reference proteome</keyword>
<dbReference type="PANTHER" id="PTHR12544">
    <property type="entry name" value="GLUTAMINASE"/>
    <property type="match status" value="1"/>
</dbReference>
<comment type="catalytic activity">
    <reaction evidence="4">
        <text>L-glutamine + H2O = L-glutamate + NH4(+)</text>
        <dbReference type="Rhea" id="RHEA:15889"/>
        <dbReference type="ChEBI" id="CHEBI:15377"/>
        <dbReference type="ChEBI" id="CHEBI:28938"/>
        <dbReference type="ChEBI" id="CHEBI:29985"/>
        <dbReference type="ChEBI" id="CHEBI:58359"/>
        <dbReference type="EC" id="3.5.1.2"/>
    </reaction>
</comment>
<reference evidence="6" key="2">
    <citation type="journal article" date="2011" name="J. Biotechnol.">
        <title>Genome sequence of B. amyloliquefaciens type strain DSM7(T) reveals differences to plant-associated B. amyloliquefaciens FZB42.</title>
        <authorList>
            <person name="Ruckert C."/>
            <person name="Blom J."/>
            <person name="Chen X."/>
            <person name="Reva O."/>
            <person name="Borriss R."/>
        </authorList>
    </citation>
    <scope>NUCLEOTIDE SEQUENCE [LARGE SCALE GENOMIC DNA]</scope>
    <source>
        <strain evidence="6">DSM 7</strain>
    </source>
</reference>
<evidence type="ECO:0000313" key="6">
    <source>
        <dbReference type="Proteomes" id="UP000006562"/>
    </source>
</evidence>
<gene>
    <name evidence="5" type="primary">glsA</name>
    <name evidence="5" type="ordered locus">BAMF_0222</name>
</gene>
<sequence length="173" mass="19132">MIGKRPHIHEEVFRSEWQTAHRNRALAYYLKETNFLEADVEETLEVYLKQCAMEGTTEDIALIGLILAHDGYHPIRREQVIPKDVAKLAKALMLTCGMYNASGKYAAFVGVPAKSGVSGGIMALVPPSARREQPFHNGCGIGIYGPAIDEYGNSLTGGMLLKHIAQEWELSIF</sequence>
<dbReference type="InterPro" id="IPR012338">
    <property type="entry name" value="Beta-lactam/transpept-like"/>
</dbReference>
<evidence type="ECO:0000256" key="3">
    <source>
        <dbReference type="ARBA" id="ARBA00022801"/>
    </source>
</evidence>
<dbReference type="GO" id="GO:0006537">
    <property type="term" value="P:glutamate biosynthetic process"/>
    <property type="evidence" value="ECO:0007669"/>
    <property type="project" value="TreeGrafter"/>
</dbReference>
<name>A0A9P1NFX6_BACAS</name>
<keyword evidence="3 5" id="KW-0378">Hydrolase</keyword>
<evidence type="ECO:0000256" key="4">
    <source>
        <dbReference type="ARBA" id="ARBA00049534"/>
    </source>
</evidence>
<protein>
    <recommendedName>
        <fullName evidence="2">glutaminase</fullName>
        <ecNumber evidence="2">3.5.1.2</ecNumber>
    </recommendedName>
</protein>
<dbReference type="KEGG" id="bao:BAMF_0222"/>
<comment type="similarity">
    <text evidence="1">Belongs to the glutaminase family.</text>
</comment>
<dbReference type="EC" id="3.5.1.2" evidence="2"/>